<evidence type="ECO:0000313" key="2">
    <source>
        <dbReference type="Proteomes" id="UP000823388"/>
    </source>
</evidence>
<gene>
    <name evidence="1" type="ORF">PVAP13_6KG266606</name>
</gene>
<proteinExistence type="predicted"/>
<keyword evidence="2" id="KW-1185">Reference proteome</keyword>
<evidence type="ECO:0000313" key="1">
    <source>
        <dbReference type="EMBL" id="KAG2584033.1"/>
    </source>
</evidence>
<dbReference type="AlphaFoldDB" id="A0A8T0RGV4"/>
<sequence length="87" mass="10194">MEIVTNAMTLHALEQVPFQGTKFLSLRLIQKLLQNTNRRQLRSSASERLPMKWLDQQLTALWLLAQMFRDLFLNRSKECMVPDMTSA</sequence>
<reference evidence="1" key="1">
    <citation type="submission" date="2020-05" db="EMBL/GenBank/DDBJ databases">
        <title>WGS assembly of Panicum virgatum.</title>
        <authorList>
            <person name="Lovell J.T."/>
            <person name="Jenkins J."/>
            <person name="Shu S."/>
            <person name="Juenger T.E."/>
            <person name="Schmutz J."/>
        </authorList>
    </citation>
    <scope>NUCLEOTIDE SEQUENCE</scope>
    <source>
        <strain evidence="1">AP13</strain>
    </source>
</reference>
<dbReference type="EMBL" id="CM029047">
    <property type="protein sequence ID" value="KAG2584033.1"/>
    <property type="molecule type" value="Genomic_DNA"/>
</dbReference>
<dbReference type="Proteomes" id="UP000823388">
    <property type="component" value="Chromosome 6K"/>
</dbReference>
<name>A0A8T0RGV4_PANVG</name>
<organism evidence="1 2">
    <name type="scientific">Panicum virgatum</name>
    <name type="common">Blackwell switchgrass</name>
    <dbReference type="NCBI Taxonomy" id="38727"/>
    <lineage>
        <taxon>Eukaryota</taxon>
        <taxon>Viridiplantae</taxon>
        <taxon>Streptophyta</taxon>
        <taxon>Embryophyta</taxon>
        <taxon>Tracheophyta</taxon>
        <taxon>Spermatophyta</taxon>
        <taxon>Magnoliopsida</taxon>
        <taxon>Liliopsida</taxon>
        <taxon>Poales</taxon>
        <taxon>Poaceae</taxon>
        <taxon>PACMAD clade</taxon>
        <taxon>Panicoideae</taxon>
        <taxon>Panicodae</taxon>
        <taxon>Paniceae</taxon>
        <taxon>Panicinae</taxon>
        <taxon>Panicum</taxon>
        <taxon>Panicum sect. Hiantes</taxon>
    </lineage>
</organism>
<accession>A0A8T0RGV4</accession>
<protein>
    <submittedName>
        <fullName evidence="1">Uncharacterized protein</fullName>
    </submittedName>
</protein>
<comment type="caution">
    <text evidence="1">The sequence shown here is derived from an EMBL/GenBank/DDBJ whole genome shotgun (WGS) entry which is preliminary data.</text>
</comment>